<feature type="transmembrane region" description="Helical" evidence="7">
    <location>
        <begin position="361"/>
        <end position="380"/>
    </location>
</feature>
<evidence type="ECO:0008006" key="10">
    <source>
        <dbReference type="Google" id="ProtNLM"/>
    </source>
</evidence>
<dbReference type="GO" id="GO:0005886">
    <property type="term" value="C:plasma membrane"/>
    <property type="evidence" value="ECO:0007669"/>
    <property type="project" value="UniProtKB-SubCell"/>
</dbReference>
<gene>
    <name evidence="8" type="ORF">A3C94_00565</name>
</gene>
<keyword evidence="2" id="KW-0813">Transport</keyword>
<name>A0A1F6DSD1_9BACT</name>
<dbReference type="Proteomes" id="UP000177232">
    <property type="component" value="Unassembled WGS sequence"/>
</dbReference>
<reference evidence="8 9" key="1">
    <citation type="journal article" date="2016" name="Nat. Commun.">
        <title>Thousands of microbial genomes shed light on interconnected biogeochemical processes in an aquifer system.</title>
        <authorList>
            <person name="Anantharaman K."/>
            <person name="Brown C.T."/>
            <person name="Hug L.A."/>
            <person name="Sharon I."/>
            <person name="Castelle C.J."/>
            <person name="Probst A.J."/>
            <person name="Thomas B.C."/>
            <person name="Singh A."/>
            <person name="Wilkins M.J."/>
            <person name="Karaoz U."/>
            <person name="Brodie E.L."/>
            <person name="Williams K.H."/>
            <person name="Hubbard S.S."/>
            <person name="Banfield J.F."/>
        </authorList>
    </citation>
    <scope>NUCLEOTIDE SEQUENCE [LARGE SCALE GENOMIC DNA]</scope>
</reference>
<evidence type="ECO:0000256" key="1">
    <source>
        <dbReference type="ARBA" id="ARBA00004651"/>
    </source>
</evidence>
<feature type="transmembrane region" description="Helical" evidence="7">
    <location>
        <begin position="294"/>
        <end position="311"/>
    </location>
</feature>
<accession>A0A1F6DSD1</accession>
<protein>
    <recommendedName>
        <fullName evidence="10">Major facilitator superfamily (MFS) profile domain-containing protein</fullName>
    </recommendedName>
</protein>
<feature type="transmembrane region" description="Helical" evidence="7">
    <location>
        <begin position="203"/>
        <end position="220"/>
    </location>
</feature>
<evidence type="ECO:0000256" key="2">
    <source>
        <dbReference type="ARBA" id="ARBA00022448"/>
    </source>
</evidence>
<feature type="transmembrane region" description="Helical" evidence="7">
    <location>
        <begin position="240"/>
        <end position="258"/>
    </location>
</feature>
<feature type="transmembrane region" description="Helical" evidence="7">
    <location>
        <begin position="270"/>
        <end position="288"/>
    </location>
</feature>
<feature type="transmembrane region" description="Helical" evidence="7">
    <location>
        <begin position="36"/>
        <end position="56"/>
    </location>
</feature>
<dbReference type="InterPro" id="IPR036259">
    <property type="entry name" value="MFS_trans_sf"/>
</dbReference>
<evidence type="ECO:0000313" key="8">
    <source>
        <dbReference type="EMBL" id="OGG64296.1"/>
    </source>
</evidence>
<evidence type="ECO:0000313" key="9">
    <source>
        <dbReference type="Proteomes" id="UP000177232"/>
    </source>
</evidence>
<dbReference type="Gene3D" id="1.20.1250.20">
    <property type="entry name" value="MFS general substrate transporter like domains"/>
    <property type="match status" value="2"/>
</dbReference>
<proteinExistence type="predicted"/>
<dbReference type="EMBL" id="MFLJ01000029">
    <property type="protein sequence ID" value="OGG64296.1"/>
    <property type="molecule type" value="Genomic_DNA"/>
</dbReference>
<feature type="transmembrane region" description="Helical" evidence="7">
    <location>
        <begin position="332"/>
        <end position="355"/>
    </location>
</feature>
<dbReference type="GO" id="GO:0022857">
    <property type="term" value="F:transmembrane transporter activity"/>
    <property type="evidence" value="ECO:0007669"/>
    <property type="project" value="InterPro"/>
</dbReference>
<feature type="transmembrane region" description="Helical" evidence="7">
    <location>
        <begin position="12"/>
        <end position="30"/>
    </location>
</feature>
<evidence type="ECO:0000256" key="4">
    <source>
        <dbReference type="ARBA" id="ARBA00022692"/>
    </source>
</evidence>
<evidence type="ECO:0000256" key="7">
    <source>
        <dbReference type="SAM" id="Phobius"/>
    </source>
</evidence>
<feature type="transmembrane region" description="Helical" evidence="7">
    <location>
        <begin position="90"/>
        <end position="108"/>
    </location>
</feature>
<keyword evidence="6 7" id="KW-0472">Membrane</keyword>
<feature type="transmembrane region" description="Helical" evidence="7">
    <location>
        <begin position="156"/>
        <end position="176"/>
    </location>
</feature>
<dbReference type="AlphaFoldDB" id="A0A1F6DSD1"/>
<organism evidence="8 9">
    <name type="scientific">Candidatus Kaiserbacteria bacterium RIFCSPHIGHO2_02_FULL_55_17</name>
    <dbReference type="NCBI Taxonomy" id="1798496"/>
    <lineage>
        <taxon>Bacteria</taxon>
        <taxon>Candidatus Kaiseribacteriota</taxon>
    </lineage>
</organism>
<dbReference type="Pfam" id="PF07690">
    <property type="entry name" value="MFS_1"/>
    <property type="match status" value="1"/>
</dbReference>
<sequence length="400" mass="42986">MRPRVVLSVGNFFFALFSTTLTYIMIPYLTSFMSEAAAGLVIAGGALLSCFIFPFLPRLVARYGAQQLAIVIALMEMLALFVLAGAPGAIAGAVFSAIAFSLQPFLAYELDLLLEATVAEEGTTGRVRTLFITAWNIASLAAPLLIGALLATSDAYPSVFLAAAAAIVPFITLFAVRRLPAGHAAQLSTLRETLRRILRDRDLAAVTFGHLLLYLFFVWAPFYTPLYLHSVLGIPWSELGWMFSVMLIPYVLIEYPAGVLADKLIGDKELLFIGFLITGTSLAAVGLFTTATPLLVILAVLVASRAGAALVESMTEGHFFRRVSEKDVSSVSIFRGIWPLSNVVAPVIGSFILLFGSYEMLFFITGGSIALLGTGATLLIKDFRPNKKAPPEVAPLGTSF</sequence>
<dbReference type="InterPro" id="IPR011701">
    <property type="entry name" value="MFS"/>
</dbReference>
<dbReference type="SUPFAM" id="SSF103473">
    <property type="entry name" value="MFS general substrate transporter"/>
    <property type="match status" value="1"/>
</dbReference>
<comment type="caution">
    <text evidence="8">The sequence shown here is derived from an EMBL/GenBank/DDBJ whole genome shotgun (WGS) entry which is preliminary data.</text>
</comment>
<dbReference type="STRING" id="1798496.A3C94_00565"/>
<evidence type="ECO:0000256" key="6">
    <source>
        <dbReference type="ARBA" id="ARBA00023136"/>
    </source>
</evidence>
<keyword evidence="4 7" id="KW-0812">Transmembrane</keyword>
<feature type="transmembrane region" description="Helical" evidence="7">
    <location>
        <begin position="68"/>
        <end position="84"/>
    </location>
</feature>
<comment type="subcellular location">
    <subcellularLocation>
        <location evidence="1">Cell membrane</location>
        <topology evidence="1">Multi-pass membrane protein</topology>
    </subcellularLocation>
</comment>
<dbReference type="InterPro" id="IPR050171">
    <property type="entry name" value="MFS_Transporters"/>
</dbReference>
<dbReference type="PANTHER" id="PTHR23517:SF3">
    <property type="entry name" value="INTEGRAL MEMBRANE TRANSPORT PROTEIN"/>
    <property type="match status" value="1"/>
</dbReference>
<evidence type="ECO:0000256" key="3">
    <source>
        <dbReference type="ARBA" id="ARBA00022475"/>
    </source>
</evidence>
<feature type="transmembrane region" description="Helical" evidence="7">
    <location>
        <begin position="129"/>
        <end position="150"/>
    </location>
</feature>
<dbReference type="PANTHER" id="PTHR23517">
    <property type="entry name" value="RESISTANCE PROTEIN MDTM, PUTATIVE-RELATED-RELATED"/>
    <property type="match status" value="1"/>
</dbReference>
<evidence type="ECO:0000256" key="5">
    <source>
        <dbReference type="ARBA" id="ARBA00022989"/>
    </source>
</evidence>
<keyword evidence="5 7" id="KW-1133">Transmembrane helix</keyword>
<keyword evidence="3" id="KW-1003">Cell membrane</keyword>